<protein>
    <recommendedName>
        <fullName evidence="3">Shikimate kinase</fullName>
    </recommendedName>
</protein>
<evidence type="ECO:0000313" key="1">
    <source>
        <dbReference type="EMBL" id="QBD79420.1"/>
    </source>
</evidence>
<dbReference type="KEGG" id="kbs:EPA93_26905"/>
<evidence type="ECO:0000313" key="2">
    <source>
        <dbReference type="Proteomes" id="UP000290365"/>
    </source>
</evidence>
<dbReference type="PRINTS" id="PR01100">
    <property type="entry name" value="SHIKIMTKNASE"/>
</dbReference>
<dbReference type="Proteomes" id="UP000290365">
    <property type="component" value="Chromosome"/>
</dbReference>
<dbReference type="SUPFAM" id="SSF52540">
    <property type="entry name" value="P-loop containing nucleoside triphosphate hydrolases"/>
    <property type="match status" value="1"/>
</dbReference>
<dbReference type="InterPro" id="IPR031322">
    <property type="entry name" value="Shikimate/glucono_kinase"/>
</dbReference>
<keyword evidence="2" id="KW-1185">Reference proteome</keyword>
<sequence length="164" mass="18997">MKVILFGLSGSGKSTVGTLLKKRYEFPVLEADDDVELRYNGVWPAEEHLIDASFEETNLRVLEMQHVFYITSWLEKDRIREFSARGFQIILLVASLEELLRRRQARDGAYPPALVQRAKKNYRIFRDTIQEPMISPLFALTLDMLKTSPEQAVQRILDLLQSPE</sequence>
<dbReference type="AlphaFoldDB" id="A0A4P6JVP9"/>
<name>A0A4P6JVP9_KTERU</name>
<organism evidence="1 2">
    <name type="scientific">Ktedonosporobacter rubrisoli</name>
    <dbReference type="NCBI Taxonomy" id="2509675"/>
    <lineage>
        <taxon>Bacteria</taxon>
        <taxon>Bacillati</taxon>
        <taxon>Chloroflexota</taxon>
        <taxon>Ktedonobacteria</taxon>
        <taxon>Ktedonobacterales</taxon>
        <taxon>Ktedonosporobacteraceae</taxon>
        <taxon>Ktedonosporobacter</taxon>
    </lineage>
</organism>
<dbReference type="EMBL" id="CP035758">
    <property type="protein sequence ID" value="QBD79420.1"/>
    <property type="molecule type" value="Genomic_DNA"/>
</dbReference>
<dbReference type="Pfam" id="PF01202">
    <property type="entry name" value="SKI"/>
    <property type="match status" value="1"/>
</dbReference>
<reference evidence="1 2" key="1">
    <citation type="submission" date="2019-01" db="EMBL/GenBank/DDBJ databases">
        <title>Ktedonosporobacter rubrisoli SCAWS-G2.</title>
        <authorList>
            <person name="Huang Y."/>
            <person name="Yan B."/>
        </authorList>
    </citation>
    <scope>NUCLEOTIDE SEQUENCE [LARGE SCALE GENOMIC DNA]</scope>
    <source>
        <strain evidence="1 2">SCAWS-G2</strain>
    </source>
</reference>
<dbReference type="InterPro" id="IPR027417">
    <property type="entry name" value="P-loop_NTPase"/>
</dbReference>
<accession>A0A4P6JVP9</accession>
<gene>
    <name evidence="1" type="ORF">EPA93_26905</name>
</gene>
<evidence type="ECO:0008006" key="3">
    <source>
        <dbReference type="Google" id="ProtNLM"/>
    </source>
</evidence>
<dbReference type="Gene3D" id="3.40.50.300">
    <property type="entry name" value="P-loop containing nucleotide triphosphate hydrolases"/>
    <property type="match status" value="1"/>
</dbReference>
<proteinExistence type="predicted"/>
<dbReference type="OrthoDB" id="9800332at2"/>